<dbReference type="AlphaFoldDB" id="X1Q904"/>
<name>X1Q904_9ZZZZ</name>
<accession>X1Q904</accession>
<organism evidence="1">
    <name type="scientific">marine sediment metagenome</name>
    <dbReference type="NCBI Taxonomy" id="412755"/>
    <lineage>
        <taxon>unclassified sequences</taxon>
        <taxon>metagenomes</taxon>
        <taxon>ecological metagenomes</taxon>
    </lineage>
</organism>
<comment type="caution">
    <text evidence="1">The sequence shown here is derived from an EMBL/GenBank/DDBJ whole genome shotgun (WGS) entry which is preliminary data.</text>
</comment>
<dbReference type="EMBL" id="BARV01037066">
    <property type="protein sequence ID" value="GAI47500.1"/>
    <property type="molecule type" value="Genomic_DNA"/>
</dbReference>
<proteinExistence type="predicted"/>
<dbReference type="NCBIfam" id="NF038399">
    <property type="entry name" value="NH_RiPP_Os17"/>
    <property type="match status" value="1"/>
</dbReference>
<evidence type="ECO:0000313" key="1">
    <source>
        <dbReference type="EMBL" id="GAI47500.1"/>
    </source>
</evidence>
<sequence length="76" mass="8788">MSKEAVLDVLGRAADDHRFLARLAENPSKALEEYDLTSEERAALASGDLRRIESWAGKLDKRLSTWVWCRLQQEKW</sequence>
<evidence type="ECO:0008006" key="2">
    <source>
        <dbReference type="Google" id="ProtNLM"/>
    </source>
</evidence>
<protein>
    <recommendedName>
        <fullName evidence="2">Extradiol ring-cleavage dioxygenase LigAB LigA subunit domain-containing protein</fullName>
    </recommendedName>
</protein>
<gene>
    <name evidence="1" type="ORF">S06H3_57425</name>
</gene>
<reference evidence="1" key="1">
    <citation type="journal article" date="2014" name="Front. Microbiol.">
        <title>High frequency of phylogenetically diverse reductive dehalogenase-homologous genes in deep subseafloor sedimentary metagenomes.</title>
        <authorList>
            <person name="Kawai M."/>
            <person name="Futagami T."/>
            <person name="Toyoda A."/>
            <person name="Takaki Y."/>
            <person name="Nishi S."/>
            <person name="Hori S."/>
            <person name="Arai W."/>
            <person name="Tsubouchi T."/>
            <person name="Morono Y."/>
            <person name="Uchiyama I."/>
            <person name="Ito T."/>
            <person name="Fujiyama A."/>
            <person name="Inagaki F."/>
            <person name="Takami H."/>
        </authorList>
    </citation>
    <scope>NUCLEOTIDE SEQUENCE</scope>
    <source>
        <strain evidence="1">Expedition CK06-06</strain>
    </source>
</reference>